<dbReference type="Proteomes" id="UP000663834">
    <property type="component" value="Unassembled WGS sequence"/>
</dbReference>
<proteinExistence type="predicted"/>
<gene>
    <name evidence="2" type="ORF">KQP761_LOCUS36331</name>
</gene>
<comment type="caution">
    <text evidence="2">The sequence shown here is derived from an EMBL/GenBank/DDBJ whole genome shotgun (WGS) entry which is preliminary data.</text>
</comment>
<protein>
    <submittedName>
        <fullName evidence="2">Uncharacterized protein</fullName>
    </submittedName>
</protein>
<feature type="compositionally biased region" description="Basic residues" evidence="1">
    <location>
        <begin position="74"/>
        <end position="88"/>
    </location>
</feature>
<dbReference type="EMBL" id="CAJNOW010020556">
    <property type="protein sequence ID" value="CAF1680070.1"/>
    <property type="molecule type" value="Genomic_DNA"/>
</dbReference>
<sequence>MTSNGSQIGNTPLESRFENHGNASSIDQLLFAEVQITNEPSIELNPTNMIPSQIPIIYHHQEQQYIRTRSQEGRRRRRQRQRQRRRERRSLFDAYNNERMSRIEQQEHEQQQLMEFEGFAVLEQLALIQDEIEQSQQIRAVKQLEEEERLQQVELTDQWDQERLYQFERISTSSPPLDDSISSQNDK</sequence>
<accession>A0A816GW75</accession>
<name>A0A816GW75_9BILA</name>
<evidence type="ECO:0000256" key="1">
    <source>
        <dbReference type="SAM" id="MobiDB-lite"/>
    </source>
</evidence>
<organism evidence="2 3">
    <name type="scientific">Rotaria magnacalcarata</name>
    <dbReference type="NCBI Taxonomy" id="392030"/>
    <lineage>
        <taxon>Eukaryota</taxon>
        <taxon>Metazoa</taxon>
        <taxon>Spiralia</taxon>
        <taxon>Gnathifera</taxon>
        <taxon>Rotifera</taxon>
        <taxon>Eurotatoria</taxon>
        <taxon>Bdelloidea</taxon>
        <taxon>Philodinida</taxon>
        <taxon>Philodinidae</taxon>
        <taxon>Rotaria</taxon>
    </lineage>
</organism>
<evidence type="ECO:0000313" key="3">
    <source>
        <dbReference type="Proteomes" id="UP000663834"/>
    </source>
</evidence>
<evidence type="ECO:0000313" key="2">
    <source>
        <dbReference type="EMBL" id="CAF1680070.1"/>
    </source>
</evidence>
<dbReference type="AlphaFoldDB" id="A0A816GW75"/>
<reference evidence="2" key="1">
    <citation type="submission" date="2021-02" db="EMBL/GenBank/DDBJ databases">
        <authorList>
            <person name="Nowell W R."/>
        </authorList>
    </citation>
    <scope>NUCLEOTIDE SEQUENCE</scope>
</reference>
<dbReference type="OrthoDB" id="10072164at2759"/>
<feature type="region of interest" description="Disordered" evidence="1">
    <location>
        <begin position="65"/>
        <end position="91"/>
    </location>
</feature>